<evidence type="ECO:0008006" key="4">
    <source>
        <dbReference type="Google" id="ProtNLM"/>
    </source>
</evidence>
<evidence type="ECO:0000313" key="3">
    <source>
        <dbReference type="Proteomes" id="UP001642360"/>
    </source>
</evidence>
<feature type="region of interest" description="Disordered" evidence="1">
    <location>
        <begin position="1"/>
        <end position="91"/>
    </location>
</feature>
<feature type="compositionally biased region" description="Polar residues" evidence="1">
    <location>
        <begin position="282"/>
        <end position="291"/>
    </location>
</feature>
<organism evidence="2 3">
    <name type="scientific">Ilex paraguariensis</name>
    <name type="common">yerba mate</name>
    <dbReference type="NCBI Taxonomy" id="185542"/>
    <lineage>
        <taxon>Eukaryota</taxon>
        <taxon>Viridiplantae</taxon>
        <taxon>Streptophyta</taxon>
        <taxon>Embryophyta</taxon>
        <taxon>Tracheophyta</taxon>
        <taxon>Spermatophyta</taxon>
        <taxon>Magnoliopsida</taxon>
        <taxon>eudicotyledons</taxon>
        <taxon>Gunneridae</taxon>
        <taxon>Pentapetalae</taxon>
        <taxon>asterids</taxon>
        <taxon>campanulids</taxon>
        <taxon>Aquifoliales</taxon>
        <taxon>Aquifoliaceae</taxon>
        <taxon>Ilex</taxon>
    </lineage>
</organism>
<reference evidence="2 3" key="1">
    <citation type="submission" date="2024-02" db="EMBL/GenBank/DDBJ databases">
        <authorList>
            <person name="Vignale AGUSTIN F."/>
            <person name="Sosa J E."/>
            <person name="Modenutti C."/>
        </authorList>
    </citation>
    <scope>NUCLEOTIDE SEQUENCE [LARGE SCALE GENOMIC DNA]</scope>
</reference>
<proteinExistence type="predicted"/>
<feature type="compositionally biased region" description="Polar residues" evidence="1">
    <location>
        <begin position="64"/>
        <end position="73"/>
    </location>
</feature>
<dbReference type="PANTHER" id="PTHR12069:SF0">
    <property type="entry name" value="DNA-DIRECTED RNA POLYMERASE III SUBUNIT RPC5"/>
    <property type="match status" value="1"/>
</dbReference>
<dbReference type="Pfam" id="PF04801">
    <property type="entry name" value="RPC5"/>
    <property type="match status" value="1"/>
</dbReference>
<protein>
    <recommendedName>
        <fullName evidence="4">DNA-directed RNA polymerase III subunit RPC5</fullName>
    </recommendedName>
</protein>
<feature type="compositionally biased region" description="Acidic residues" evidence="1">
    <location>
        <begin position="1"/>
        <end position="10"/>
    </location>
</feature>
<sequence length="717" mass="80283">MVDMDLDDLDGLTQAPKRTTRFAPKNSKFNPKPKTEPALSEPVPPHSEKFDSISLIKKEELDSKPSSVDSTTAKADYEAFPPSSSSSAANGVVEMDVEAKTEGKEQPINNDPMEVESGEDEVVREIDVYFTPSTDTNSQLYVLQYPLRPMWRPYELDERCEEVRVKPASAEVEVDLEVDVDSKNYDPDADRRLRMSKQTLSSSWKPPHTTGRYAVGVLVGNKLHLNPIHAVVQLRPSMRHLKSWSSNNKHNVTSNVEDTIELEKLTEEKPLGPSNKQKKQLGVSSEQKQQLGVLSEQNKDIGESWVPLKYFGSKSDVSARYLENMVAHEGSPIQFLMSPYDYVNSLCPSSSNENNKTKGPSRRFLLSLPLEDRYKTWLLEGPPVHRFDALKHLAPSDSIEDVLGVLQKLAQLVQGLWVPKSSVLYGRDGGVEALARDYILLLFSKNPVINNAQLPSQPQLGKAMKGILNVLAVERPAFNDWKFKEPQDMSFIKLHSNIVKEQEQAWERLEKAITDHVFGGRSRPGMKNSLKPNSDDRPVTLKNSNKVASRKFNGTPSRMPMSDETREALPKALQKLLQTYKVCSFQQICQRLREMAVSESARPKGVAREAIAAANGVDAPPEELLTIISQVAINIHDVFVLKSSLDHPQYDELRKVVIDLFIAEGRNAKLKKAAIVEAAKMRLNREITPNEYQKVLSELCVSQGSAWVLKSGDGNPK</sequence>
<evidence type="ECO:0000256" key="1">
    <source>
        <dbReference type="SAM" id="MobiDB-lite"/>
    </source>
</evidence>
<accession>A0ABC8S3A4</accession>
<gene>
    <name evidence="2" type="ORF">ILEXP_LOCUS18885</name>
</gene>
<keyword evidence="3" id="KW-1185">Reference proteome</keyword>
<feature type="region of interest" description="Disordered" evidence="1">
    <location>
        <begin position="518"/>
        <end position="562"/>
    </location>
</feature>
<feature type="compositionally biased region" description="Polar residues" evidence="1">
    <location>
        <begin position="541"/>
        <end position="556"/>
    </location>
</feature>
<dbReference type="AlphaFoldDB" id="A0ABC8S3A4"/>
<comment type="caution">
    <text evidence="2">The sequence shown here is derived from an EMBL/GenBank/DDBJ whole genome shotgun (WGS) entry which is preliminary data.</text>
</comment>
<dbReference type="Proteomes" id="UP001642360">
    <property type="component" value="Unassembled WGS sequence"/>
</dbReference>
<dbReference type="EMBL" id="CAUOFW020002058">
    <property type="protein sequence ID" value="CAK9150731.1"/>
    <property type="molecule type" value="Genomic_DNA"/>
</dbReference>
<name>A0ABC8S3A4_9AQUA</name>
<dbReference type="PANTHER" id="PTHR12069">
    <property type="entry name" value="DNA-DIRECTED RNA POLYMERASES III 80 KDA POLYPEPTIDE RNA POLYMERASE III SUBUNIT 5"/>
    <property type="match status" value="1"/>
</dbReference>
<evidence type="ECO:0000313" key="2">
    <source>
        <dbReference type="EMBL" id="CAK9150731.1"/>
    </source>
</evidence>
<dbReference type="InterPro" id="IPR006886">
    <property type="entry name" value="RNA_pol_III_Rpc5"/>
</dbReference>
<feature type="region of interest" description="Disordered" evidence="1">
    <location>
        <begin position="265"/>
        <end position="291"/>
    </location>
</feature>
<feature type="compositionally biased region" description="Basic and acidic residues" evidence="1">
    <location>
        <begin position="46"/>
        <end position="63"/>
    </location>
</feature>